<dbReference type="Gene3D" id="3.20.20.140">
    <property type="entry name" value="Metal-dependent hydrolases"/>
    <property type="match status" value="1"/>
</dbReference>
<dbReference type="CDD" id="cd07438">
    <property type="entry name" value="PHP_HisPPase_AMP"/>
    <property type="match status" value="1"/>
</dbReference>
<dbReference type="AlphaFoldDB" id="A0A545TM14"/>
<evidence type="ECO:0000259" key="1">
    <source>
        <dbReference type="SMART" id="SM00481"/>
    </source>
</evidence>
<protein>
    <submittedName>
        <fullName evidence="2">PHP domain-containing protein</fullName>
    </submittedName>
</protein>
<name>A0A545TM14_9GAMM</name>
<evidence type="ECO:0000313" key="2">
    <source>
        <dbReference type="EMBL" id="TQV78270.1"/>
    </source>
</evidence>
<gene>
    <name evidence="2" type="ORF">FKG94_14495</name>
</gene>
<dbReference type="SMART" id="SM00481">
    <property type="entry name" value="POLIIIAc"/>
    <property type="match status" value="1"/>
</dbReference>
<dbReference type="PANTHER" id="PTHR42924:SF3">
    <property type="entry name" value="POLYMERASE_HISTIDINOL PHOSPHATASE N-TERMINAL DOMAIN-CONTAINING PROTEIN"/>
    <property type="match status" value="1"/>
</dbReference>
<dbReference type="Pfam" id="PF02811">
    <property type="entry name" value="PHP"/>
    <property type="match status" value="1"/>
</dbReference>
<proteinExistence type="predicted"/>
<organism evidence="2 3">
    <name type="scientific">Exilibacterium tricleocarpae</name>
    <dbReference type="NCBI Taxonomy" id="2591008"/>
    <lineage>
        <taxon>Bacteria</taxon>
        <taxon>Pseudomonadati</taxon>
        <taxon>Pseudomonadota</taxon>
        <taxon>Gammaproteobacteria</taxon>
        <taxon>Cellvibrionales</taxon>
        <taxon>Cellvibrionaceae</taxon>
        <taxon>Exilibacterium</taxon>
    </lineage>
</organism>
<keyword evidence="3" id="KW-1185">Reference proteome</keyword>
<dbReference type="EMBL" id="VHSG01000013">
    <property type="protein sequence ID" value="TQV78270.1"/>
    <property type="molecule type" value="Genomic_DNA"/>
</dbReference>
<feature type="domain" description="Polymerase/histidinol phosphatase N-terminal" evidence="1">
    <location>
        <begin position="4"/>
        <end position="69"/>
    </location>
</feature>
<dbReference type="InterPro" id="IPR004013">
    <property type="entry name" value="PHP_dom"/>
</dbReference>
<dbReference type="PANTHER" id="PTHR42924">
    <property type="entry name" value="EXONUCLEASE"/>
    <property type="match status" value="1"/>
</dbReference>
<evidence type="ECO:0000313" key="3">
    <source>
        <dbReference type="Proteomes" id="UP000319732"/>
    </source>
</evidence>
<dbReference type="Gene3D" id="1.10.150.650">
    <property type="match status" value="1"/>
</dbReference>
<dbReference type="SUPFAM" id="SSF89550">
    <property type="entry name" value="PHP domain-like"/>
    <property type="match status" value="1"/>
</dbReference>
<dbReference type="Proteomes" id="UP000319732">
    <property type="component" value="Unassembled WGS sequence"/>
</dbReference>
<reference evidence="2 3" key="1">
    <citation type="submission" date="2019-06" db="EMBL/GenBank/DDBJ databases">
        <title>Whole genome sequence for Cellvibrionaceae sp. R142.</title>
        <authorList>
            <person name="Wang G."/>
        </authorList>
    </citation>
    <scope>NUCLEOTIDE SEQUENCE [LARGE SCALE GENOMIC DNA]</scope>
    <source>
        <strain evidence="2 3">R142</strain>
    </source>
</reference>
<accession>A0A545TM14</accession>
<dbReference type="GO" id="GO:0035312">
    <property type="term" value="F:5'-3' DNA exonuclease activity"/>
    <property type="evidence" value="ECO:0007669"/>
    <property type="project" value="TreeGrafter"/>
</dbReference>
<dbReference type="InterPro" id="IPR016195">
    <property type="entry name" value="Pol/histidinol_Pase-like"/>
</dbReference>
<dbReference type="RefSeq" id="WP_142905050.1">
    <property type="nucleotide sequence ID" value="NZ_ML660094.1"/>
</dbReference>
<comment type="caution">
    <text evidence="2">The sequence shown here is derived from an EMBL/GenBank/DDBJ whole genome shotgun (WGS) entry which is preliminary data.</text>
</comment>
<dbReference type="OrthoDB" id="9804333at2"/>
<dbReference type="GO" id="GO:0004534">
    <property type="term" value="F:5'-3' RNA exonuclease activity"/>
    <property type="evidence" value="ECO:0007669"/>
    <property type="project" value="TreeGrafter"/>
</dbReference>
<sequence>MPLVDLHTHSTASDGILSPENLVSRAKSKGVEVLALTDHDTLAGVAAATAAAAAAGLKLIAGIELSSQWRGRGIHIVGLNVDTGHPAMAEARRHQLQVREERATRIADKLAKYGFEGTLAGARRWAGEAAVGRPHFARYLEEAGHVGSVNEAFKKYLGAGKPGDIKEMWPAMDRVVGWISAAGGVAVLAHPDKYQLTRTRLVALLEDFCEGGGRALEVISGFQQQRLTLELAELARRFELHVSCGSDFHVPDQPWQELGACGTLPPDCPPVWALWDAA</sequence>
<dbReference type="InterPro" id="IPR003141">
    <property type="entry name" value="Pol/His_phosphatase_N"/>
</dbReference>
<dbReference type="InterPro" id="IPR052018">
    <property type="entry name" value="PHP_domain"/>
</dbReference>